<dbReference type="OrthoDB" id="9805423at2"/>
<evidence type="ECO:0000259" key="2">
    <source>
        <dbReference type="Pfam" id="PF00561"/>
    </source>
</evidence>
<dbReference type="PATRIC" id="fig|1473.5.peg.3184"/>
<dbReference type="InterPro" id="IPR050266">
    <property type="entry name" value="AB_hydrolase_sf"/>
</dbReference>
<feature type="domain" description="AB hydrolase-1" evidence="2">
    <location>
        <begin position="12"/>
        <end position="234"/>
    </location>
</feature>
<comment type="caution">
    <text evidence="3">The sequence shown here is derived from an EMBL/GenBank/DDBJ whole genome shotgun (WGS) entry which is preliminary data.</text>
</comment>
<dbReference type="GO" id="GO:0016787">
    <property type="term" value="F:hydrolase activity"/>
    <property type="evidence" value="ECO:0007669"/>
    <property type="project" value="UniProtKB-KW"/>
</dbReference>
<sequence length="250" mass="28024">MDLHYEIKGSGKPIILLHSGAMDSRDWEFITPHLSKSFKVITLDVRGAGKSPVPNEPIDYVEDLRKLLDHLKIKKGALVGHSLGGQIATDFTLTYPKGVSQLVLVAPGLSGFKFSSEHAELESRVSKAAPDVEKMINITLNEPSWSVSFGKAYDLLREMMIHNIQKTFDWKTFKTASSNSAMERLGKIKTKTLFIIGENDSEDLFKIAQLYTEIPNINFVRIPGANHIITLTHPKEVSDHISHFLSLLEW</sequence>
<dbReference type="InterPro" id="IPR000073">
    <property type="entry name" value="AB_hydrolase_1"/>
</dbReference>
<keyword evidence="4" id="KW-1185">Reference proteome</keyword>
<evidence type="ECO:0000313" key="3">
    <source>
        <dbReference type="EMBL" id="KNE22317.1"/>
    </source>
</evidence>
<dbReference type="Gene3D" id="3.40.50.1820">
    <property type="entry name" value="alpha/beta hydrolase"/>
    <property type="match status" value="1"/>
</dbReference>
<dbReference type="AlphaFoldDB" id="A0A0L0QUW5"/>
<dbReference type="GeneID" id="66869189"/>
<dbReference type="InterPro" id="IPR029058">
    <property type="entry name" value="AB_hydrolase_fold"/>
</dbReference>
<dbReference type="SUPFAM" id="SSF53474">
    <property type="entry name" value="alpha/beta-Hydrolases"/>
    <property type="match status" value="1"/>
</dbReference>
<organism evidence="3 4">
    <name type="scientific">Virgibacillus pantothenticus</name>
    <dbReference type="NCBI Taxonomy" id="1473"/>
    <lineage>
        <taxon>Bacteria</taxon>
        <taxon>Bacillati</taxon>
        <taxon>Bacillota</taxon>
        <taxon>Bacilli</taxon>
        <taxon>Bacillales</taxon>
        <taxon>Bacillaceae</taxon>
        <taxon>Virgibacillus</taxon>
    </lineage>
</organism>
<dbReference type="PRINTS" id="PR00111">
    <property type="entry name" value="ABHYDROLASE"/>
</dbReference>
<protein>
    <submittedName>
        <fullName evidence="3">Hydrolase</fullName>
    </submittedName>
</protein>
<dbReference type="RefSeq" id="WP_050349789.1">
    <property type="nucleotide sequence ID" value="NZ_CP073011.1"/>
</dbReference>
<dbReference type="PANTHER" id="PTHR43798">
    <property type="entry name" value="MONOACYLGLYCEROL LIPASE"/>
    <property type="match status" value="1"/>
</dbReference>
<reference evidence="4" key="1">
    <citation type="submission" date="2015-07" db="EMBL/GenBank/DDBJ databases">
        <title>Fjat-10053 dsm26.</title>
        <authorList>
            <person name="Liu B."/>
            <person name="Wang J."/>
            <person name="Zhu Y."/>
            <person name="Liu G."/>
            <person name="Chen Q."/>
            <person name="Chen Z."/>
            <person name="Lan J."/>
            <person name="Che J."/>
            <person name="Ge C."/>
            <person name="Shi H."/>
            <person name="Pan Z."/>
            <person name="Liu X."/>
        </authorList>
    </citation>
    <scope>NUCLEOTIDE SEQUENCE [LARGE SCALE GENOMIC DNA]</scope>
    <source>
        <strain evidence="4">DSM 26</strain>
    </source>
</reference>
<evidence type="ECO:0000313" key="4">
    <source>
        <dbReference type="Proteomes" id="UP000036780"/>
    </source>
</evidence>
<evidence type="ECO:0000256" key="1">
    <source>
        <dbReference type="ARBA" id="ARBA00022801"/>
    </source>
</evidence>
<dbReference type="Proteomes" id="UP000036780">
    <property type="component" value="Unassembled WGS sequence"/>
</dbReference>
<gene>
    <name evidence="3" type="ORF">AFK71_01430</name>
</gene>
<dbReference type="EMBL" id="LGTO01000002">
    <property type="protein sequence ID" value="KNE22317.1"/>
    <property type="molecule type" value="Genomic_DNA"/>
</dbReference>
<dbReference type="Pfam" id="PF00561">
    <property type="entry name" value="Abhydrolase_1"/>
    <property type="match status" value="1"/>
</dbReference>
<name>A0A0L0QUW5_VIRPA</name>
<proteinExistence type="predicted"/>
<accession>A0A0L0QUW5</accession>
<dbReference type="PANTHER" id="PTHR43798:SF31">
    <property type="entry name" value="AB HYDROLASE SUPERFAMILY PROTEIN YCLE"/>
    <property type="match status" value="1"/>
</dbReference>
<keyword evidence="1 3" id="KW-0378">Hydrolase</keyword>
<dbReference type="GO" id="GO:0016020">
    <property type="term" value="C:membrane"/>
    <property type="evidence" value="ECO:0007669"/>
    <property type="project" value="TreeGrafter"/>
</dbReference>